<dbReference type="Pfam" id="PF13414">
    <property type="entry name" value="TPR_11"/>
    <property type="match status" value="1"/>
</dbReference>
<feature type="repeat" description="TPR" evidence="4">
    <location>
        <begin position="102"/>
        <end position="135"/>
    </location>
</feature>
<dbReference type="InterPro" id="IPR011990">
    <property type="entry name" value="TPR-like_helical_dom_sf"/>
</dbReference>
<dbReference type="Gene3D" id="1.20.5.420">
    <property type="entry name" value="Immunoglobulin FC, subunit C"/>
    <property type="match status" value="1"/>
</dbReference>
<evidence type="ECO:0000256" key="4">
    <source>
        <dbReference type="PROSITE-ProRule" id="PRU00339"/>
    </source>
</evidence>
<dbReference type="FunFam" id="1.20.5.420:FF:000005">
    <property type="entry name" value="Hsc70 cochaperone (SGT), putative"/>
    <property type="match status" value="1"/>
</dbReference>
<name>A0A9W8PBV8_9AGAR</name>
<dbReference type="GO" id="GO:0016020">
    <property type="term" value="C:membrane"/>
    <property type="evidence" value="ECO:0007669"/>
    <property type="project" value="TreeGrafter"/>
</dbReference>
<feature type="repeat" description="TPR" evidence="4">
    <location>
        <begin position="170"/>
        <end position="203"/>
    </location>
</feature>
<dbReference type="PANTHER" id="PTHR45831:SF2">
    <property type="entry name" value="LD24721P"/>
    <property type="match status" value="1"/>
</dbReference>
<feature type="compositionally biased region" description="Low complexity" evidence="5">
    <location>
        <begin position="81"/>
        <end position="95"/>
    </location>
</feature>
<dbReference type="AlphaFoldDB" id="A0A9W8PBV8"/>
<dbReference type="GO" id="GO:0060090">
    <property type="term" value="F:molecular adaptor activity"/>
    <property type="evidence" value="ECO:0007669"/>
    <property type="project" value="TreeGrafter"/>
</dbReference>
<evidence type="ECO:0000256" key="2">
    <source>
        <dbReference type="ARBA" id="ARBA00022737"/>
    </source>
</evidence>
<proteinExistence type="inferred from homology"/>
<dbReference type="PANTHER" id="PTHR45831">
    <property type="entry name" value="LD24721P"/>
    <property type="match status" value="1"/>
</dbReference>
<gene>
    <name evidence="7" type="ORF">DFH05DRAFT_1519152</name>
</gene>
<evidence type="ECO:0000313" key="7">
    <source>
        <dbReference type="EMBL" id="KAJ3750994.1"/>
    </source>
</evidence>
<evidence type="ECO:0000256" key="1">
    <source>
        <dbReference type="ARBA" id="ARBA00008175"/>
    </source>
</evidence>
<dbReference type="InterPro" id="IPR019734">
    <property type="entry name" value="TPR_rpt"/>
</dbReference>
<dbReference type="Pfam" id="PF07719">
    <property type="entry name" value="TPR_2"/>
    <property type="match status" value="1"/>
</dbReference>
<keyword evidence="3 4" id="KW-0802">TPR repeat</keyword>
<dbReference type="InterPro" id="IPR047150">
    <property type="entry name" value="SGT"/>
</dbReference>
<comment type="caution">
    <text evidence="7">The sequence shown here is derived from an EMBL/GenBank/DDBJ whole genome shotgun (WGS) entry which is preliminary data.</text>
</comment>
<feature type="region of interest" description="Disordered" evidence="5">
    <location>
        <begin position="214"/>
        <end position="249"/>
    </location>
</feature>
<keyword evidence="8" id="KW-1185">Reference proteome</keyword>
<dbReference type="SMART" id="SM00028">
    <property type="entry name" value="TPR"/>
    <property type="match status" value="3"/>
</dbReference>
<feature type="region of interest" description="Disordered" evidence="5">
    <location>
        <begin position="78"/>
        <end position="99"/>
    </location>
</feature>
<feature type="domain" description="SGTA homodimerisation" evidence="6">
    <location>
        <begin position="5"/>
        <end position="69"/>
    </location>
</feature>
<evidence type="ECO:0000259" key="6">
    <source>
        <dbReference type="Pfam" id="PF16546"/>
    </source>
</evidence>
<dbReference type="Proteomes" id="UP001142393">
    <property type="component" value="Unassembled WGS sequence"/>
</dbReference>
<keyword evidence="2" id="KW-0677">Repeat</keyword>
<reference evidence="7 8" key="1">
    <citation type="journal article" date="2023" name="Proc. Natl. Acad. Sci. U.S.A.">
        <title>A global phylogenomic analysis of the shiitake genus Lentinula.</title>
        <authorList>
            <person name="Sierra-Patev S."/>
            <person name="Min B."/>
            <person name="Naranjo-Ortiz M."/>
            <person name="Looney B."/>
            <person name="Konkel Z."/>
            <person name="Slot J.C."/>
            <person name="Sakamoto Y."/>
            <person name="Steenwyk J.L."/>
            <person name="Rokas A."/>
            <person name="Carro J."/>
            <person name="Camarero S."/>
            <person name="Ferreira P."/>
            <person name="Molpeceres G."/>
            <person name="Ruiz-Duenas F.J."/>
            <person name="Serrano A."/>
            <person name="Henrissat B."/>
            <person name="Drula E."/>
            <person name="Hughes K.W."/>
            <person name="Mata J.L."/>
            <person name="Ishikawa N.K."/>
            <person name="Vargas-Isla R."/>
            <person name="Ushijima S."/>
            <person name="Smith C.A."/>
            <person name="Donoghue J."/>
            <person name="Ahrendt S."/>
            <person name="Andreopoulos W."/>
            <person name="He G."/>
            <person name="LaButti K."/>
            <person name="Lipzen A."/>
            <person name="Ng V."/>
            <person name="Riley R."/>
            <person name="Sandor L."/>
            <person name="Barry K."/>
            <person name="Martinez A.T."/>
            <person name="Xiao Y."/>
            <person name="Gibbons J.G."/>
            <person name="Terashima K."/>
            <person name="Grigoriev I.V."/>
            <person name="Hibbett D."/>
        </authorList>
    </citation>
    <scope>NUCLEOTIDE SEQUENCE [LARGE SCALE GENOMIC DNA]</scope>
    <source>
        <strain evidence="7 8">TFB7810</strain>
    </source>
</reference>
<dbReference type="PROSITE" id="PS50005">
    <property type="entry name" value="TPR"/>
    <property type="match status" value="2"/>
</dbReference>
<dbReference type="GO" id="GO:0006620">
    <property type="term" value="P:post-translational protein targeting to endoplasmic reticulum membrane"/>
    <property type="evidence" value="ECO:0007669"/>
    <property type="project" value="TreeGrafter"/>
</dbReference>
<dbReference type="InterPro" id="IPR032374">
    <property type="entry name" value="SGTA_dimer"/>
</dbReference>
<dbReference type="InterPro" id="IPR013105">
    <property type="entry name" value="TPR_2"/>
</dbReference>
<evidence type="ECO:0000256" key="3">
    <source>
        <dbReference type="ARBA" id="ARBA00022803"/>
    </source>
</evidence>
<protein>
    <submittedName>
        <fullName evidence="7">Stress-induced protein STI1</fullName>
    </submittedName>
</protein>
<evidence type="ECO:0000256" key="5">
    <source>
        <dbReference type="SAM" id="MobiDB-lite"/>
    </source>
</evidence>
<evidence type="ECO:0000313" key="8">
    <source>
        <dbReference type="Proteomes" id="UP001142393"/>
    </source>
</evidence>
<feature type="compositionally biased region" description="Low complexity" evidence="5">
    <location>
        <begin position="230"/>
        <end position="249"/>
    </location>
</feature>
<sequence length="335" mass="35576">MSEKQQRLVLSIIEFLNQSIADGTVKTDDKESLEVAVQCIGEAFGVDPSDDEQFSRLSVKPATLQSIFDVYLKTKEKVDGGSRSQPSSSLPQGPSAEDKAKAVQFKRSGNSLMSVKKYDEAIEAYSQAISLDSGDPIYYSNRAAAYSSKGDHLLAVGDAELALAADPKFVKAYHRLGHAQYCLSDYKASADAFERGLKLDPSNAGLKSGLQNAKSRITDDDDDGPPPLIPDDAPVSTSTGSTTSGLPDMGGMADMLRGMGGGGGGMPDLASLMNNPQMMAMAQQMMSNGGLSNLMQNPAVSDMMSRMQSGDMPSMEELMSNPALRNIASQFGAGR</sequence>
<dbReference type="EMBL" id="JANVFU010000001">
    <property type="protein sequence ID" value="KAJ3750994.1"/>
    <property type="molecule type" value="Genomic_DNA"/>
</dbReference>
<organism evidence="7 8">
    <name type="scientific">Lentinula detonsa</name>
    <dbReference type="NCBI Taxonomy" id="2804962"/>
    <lineage>
        <taxon>Eukaryota</taxon>
        <taxon>Fungi</taxon>
        <taxon>Dikarya</taxon>
        <taxon>Basidiomycota</taxon>
        <taxon>Agaricomycotina</taxon>
        <taxon>Agaricomycetes</taxon>
        <taxon>Agaricomycetidae</taxon>
        <taxon>Agaricales</taxon>
        <taxon>Marasmiineae</taxon>
        <taxon>Omphalotaceae</taxon>
        <taxon>Lentinula</taxon>
    </lineage>
</organism>
<dbReference type="GO" id="GO:0072380">
    <property type="term" value="C:TRC complex"/>
    <property type="evidence" value="ECO:0007669"/>
    <property type="project" value="TreeGrafter"/>
</dbReference>
<dbReference type="Pfam" id="PF16546">
    <property type="entry name" value="SGTA_dimer"/>
    <property type="match status" value="1"/>
</dbReference>
<comment type="similarity">
    <text evidence="1">Belongs to the SGT family.</text>
</comment>
<dbReference type="SUPFAM" id="SSF48452">
    <property type="entry name" value="TPR-like"/>
    <property type="match status" value="1"/>
</dbReference>
<dbReference type="Gene3D" id="1.25.40.10">
    <property type="entry name" value="Tetratricopeptide repeat domain"/>
    <property type="match status" value="1"/>
</dbReference>
<accession>A0A9W8PBV8</accession>